<dbReference type="PROSITE" id="PS51736">
    <property type="entry name" value="RECOMBINASES_3"/>
    <property type="match status" value="1"/>
</dbReference>
<dbReference type="AlphaFoldDB" id="K1U0E7"/>
<accession>K1U0E7</accession>
<evidence type="ECO:0000313" key="2">
    <source>
        <dbReference type="EMBL" id="EKC71845.1"/>
    </source>
</evidence>
<proteinExistence type="predicted"/>
<dbReference type="Pfam" id="PF00239">
    <property type="entry name" value="Resolvase"/>
    <property type="match status" value="1"/>
</dbReference>
<dbReference type="SMART" id="SM00857">
    <property type="entry name" value="Resolvase"/>
    <property type="match status" value="1"/>
</dbReference>
<evidence type="ECO:0000259" key="1">
    <source>
        <dbReference type="PROSITE" id="PS51736"/>
    </source>
</evidence>
<sequence>MWTDTEDIAVAEIYKDSDYSGTNFDRPGFTQMMEDIKHGKINCVIVKDLSRLGRNYVETSNYIERVLPFFHVRFLTVTDDFEF</sequence>
<dbReference type="EMBL" id="AJWY01004629">
    <property type="protein sequence ID" value="EKC71845.1"/>
    <property type="molecule type" value="Genomic_DNA"/>
</dbReference>
<name>K1U0E7_9ZZZZ</name>
<organism evidence="2">
    <name type="scientific">human gut metagenome</name>
    <dbReference type="NCBI Taxonomy" id="408170"/>
    <lineage>
        <taxon>unclassified sequences</taxon>
        <taxon>metagenomes</taxon>
        <taxon>organismal metagenomes</taxon>
    </lineage>
</organism>
<protein>
    <submittedName>
        <fullName evidence="2">Site-specific recombinase</fullName>
    </submittedName>
</protein>
<dbReference type="SUPFAM" id="SSF53041">
    <property type="entry name" value="Resolvase-like"/>
    <property type="match status" value="1"/>
</dbReference>
<dbReference type="InterPro" id="IPR036162">
    <property type="entry name" value="Resolvase-like_N_sf"/>
</dbReference>
<comment type="caution">
    <text evidence="2">The sequence shown here is derived from an EMBL/GenBank/DDBJ whole genome shotgun (WGS) entry which is preliminary data.</text>
</comment>
<dbReference type="GO" id="GO:0003677">
    <property type="term" value="F:DNA binding"/>
    <property type="evidence" value="ECO:0007669"/>
    <property type="project" value="InterPro"/>
</dbReference>
<dbReference type="InterPro" id="IPR050639">
    <property type="entry name" value="SSR_resolvase"/>
</dbReference>
<dbReference type="PANTHER" id="PTHR30461">
    <property type="entry name" value="DNA-INVERTASE FROM LAMBDOID PROPHAGE"/>
    <property type="match status" value="1"/>
</dbReference>
<dbReference type="GO" id="GO:0000150">
    <property type="term" value="F:DNA strand exchange activity"/>
    <property type="evidence" value="ECO:0007669"/>
    <property type="project" value="InterPro"/>
</dbReference>
<feature type="domain" description="Resolvase/invertase-type recombinase catalytic" evidence="1">
    <location>
        <begin position="1"/>
        <end position="83"/>
    </location>
</feature>
<gene>
    <name evidence="2" type="ORF">LEA_07047</name>
</gene>
<reference evidence="2" key="1">
    <citation type="journal article" date="2013" name="Environ. Microbiol.">
        <title>Microbiota from the distal guts of lean and obese adolescents exhibit partial functional redundancy besides clear differences in community structure.</title>
        <authorList>
            <person name="Ferrer M."/>
            <person name="Ruiz A."/>
            <person name="Lanza F."/>
            <person name="Haange S.B."/>
            <person name="Oberbach A."/>
            <person name="Till H."/>
            <person name="Bargiela R."/>
            <person name="Campoy C."/>
            <person name="Segura M.T."/>
            <person name="Richter M."/>
            <person name="von Bergen M."/>
            <person name="Seifert J."/>
            <person name="Suarez A."/>
        </authorList>
    </citation>
    <scope>NUCLEOTIDE SEQUENCE</scope>
</reference>
<dbReference type="PANTHER" id="PTHR30461:SF23">
    <property type="entry name" value="DNA RECOMBINASE-RELATED"/>
    <property type="match status" value="1"/>
</dbReference>
<feature type="non-terminal residue" evidence="2">
    <location>
        <position position="83"/>
    </location>
</feature>
<dbReference type="InterPro" id="IPR006119">
    <property type="entry name" value="Resolv_N"/>
</dbReference>
<dbReference type="Gene3D" id="3.40.50.1390">
    <property type="entry name" value="Resolvase, N-terminal catalytic domain"/>
    <property type="match status" value="1"/>
</dbReference>